<dbReference type="RefSeq" id="WP_344143144.1">
    <property type="nucleotide sequence ID" value="NZ_BAABIK010000007.1"/>
</dbReference>
<comment type="caution">
    <text evidence="1">The sequence shown here is derived from an EMBL/GenBank/DDBJ whole genome shotgun (WGS) entry which is preliminary data.</text>
</comment>
<sequence length="210" mass="23049">MKSLRRLFARPGPSEPAVPAAVPHQCQNCGSPRLFREKASFTAVHSVSASRSISRPFEPTQIHCRKCDFLVCDDLYGDGAAAYAQLAAQAGARRPRIAAQVAEAVRAAERLPALSDAQRRRGYDRIRQAWGCAGMRTVPADGLRDTLTRIARGYFAEGSHQVSVQTVERTAVDFSFITATGWRPVRLVRTADGDFAVYGQIQLYRILDAA</sequence>
<dbReference type="Proteomes" id="UP001499993">
    <property type="component" value="Unassembled WGS sequence"/>
</dbReference>
<proteinExistence type="predicted"/>
<keyword evidence="2" id="KW-1185">Reference proteome</keyword>
<name>A0ABP9GFF9_9ACTN</name>
<accession>A0ABP9GFF9</accession>
<evidence type="ECO:0000313" key="2">
    <source>
        <dbReference type="Proteomes" id="UP001499993"/>
    </source>
</evidence>
<evidence type="ECO:0000313" key="1">
    <source>
        <dbReference type="EMBL" id="GAA4936927.1"/>
    </source>
</evidence>
<dbReference type="EMBL" id="BAABIK010000007">
    <property type="protein sequence ID" value="GAA4936927.1"/>
    <property type="molecule type" value="Genomic_DNA"/>
</dbReference>
<gene>
    <name evidence="1" type="ORF">GCM10023224_17350</name>
</gene>
<protein>
    <submittedName>
        <fullName evidence="1">Uncharacterized protein</fullName>
    </submittedName>
</protein>
<organism evidence="1 2">
    <name type="scientific">Streptomonospora halophila</name>
    <dbReference type="NCBI Taxonomy" id="427369"/>
    <lineage>
        <taxon>Bacteria</taxon>
        <taxon>Bacillati</taxon>
        <taxon>Actinomycetota</taxon>
        <taxon>Actinomycetes</taxon>
        <taxon>Streptosporangiales</taxon>
        <taxon>Nocardiopsidaceae</taxon>
        <taxon>Streptomonospora</taxon>
    </lineage>
</organism>
<reference evidence="2" key="1">
    <citation type="journal article" date="2019" name="Int. J. Syst. Evol. Microbiol.">
        <title>The Global Catalogue of Microorganisms (GCM) 10K type strain sequencing project: providing services to taxonomists for standard genome sequencing and annotation.</title>
        <authorList>
            <consortium name="The Broad Institute Genomics Platform"/>
            <consortium name="The Broad Institute Genome Sequencing Center for Infectious Disease"/>
            <person name="Wu L."/>
            <person name="Ma J."/>
        </authorList>
    </citation>
    <scope>NUCLEOTIDE SEQUENCE [LARGE SCALE GENOMIC DNA]</scope>
    <source>
        <strain evidence="2">JCM 18123</strain>
    </source>
</reference>